<evidence type="ECO:0000313" key="3">
    <source>
        <dbReference type="Proteomes" id="UP000030663"/>
    </source>
</evidence>
<evidence type="ECO:0000256" key="1">
    <source>
        <dbReference type="SAM" id="MobiDB-lite"/>
    </source>
</evidence>
<dbReference type="Proteomes" id="UP000030663">
    <property type="component" value="Unassembled WGS sequence"/>
</dbReference>
<dbReference type="EMBL" id="KI979395">
    <property type="protein sequence ID" value="EXK77325.1"/>
    <property type="molecule type" value="Genomic_DNA"/>
</dbReference>
<organism evidence="2 3">
    <name type="scientific">Fusarium oxysporum f. sp. raphani 54005</name>
    <dbReference type="NCBI Taxonomy" id="1089458"/>
    <lineage>
        <taxon>Eukaryota</taxon>
        <taxon>Fungi</taxon>
        <taxon>Dikarya</taxon>
        <taxon>Ascomycota</taxon>
        <taxon>Pezizomycotina</taxon>
        <taxon>Sordariomycetes</taxon>
        <taxon>Hypocreomycetidae</taxon>
        <taxon>Hypocreales</taxon>
        <taxon>Nectriaceae</taxon>
        <taxon>Fusarium</taxon>
        <taxon>Fusarium oxysporum species complex</taxon>
    </lineage>
</organism>
<name>X0B5D3_FUSOX</name>
<feature type="region of interest" description="Disordered" evidence="1">
    <location>
        <begin position="46"/>
        <end position="67"/>
    </location>
</feature>
<sequence>MWFRPMPLILIKDEDLIYHGKTLSVRYEEGRLRAIHATMCISEYRSRLRRPASPENPDNSSSPQVRV</sequence>
<evidence type="ECO:0000313" key="2">
    <source>
        <dbReference type="EMBL" id="EXK77325.1"/>
    </source>
</evidence>
<accession>X0B5D3</accession>
<dbReference type="HOGENOM" id="CLU_2812473_0_0_1"/>
<dbReference type="OrthoDB" id="5109137at2759"/>
<gene>
    <name evidence="2" type="ORF">FOQG_17961</name>
</gene>
<reference evidence="2 3" key="1">
    <citation type="submission" date="2011-11" db="EMBL/GenBank/DDBJ databases">
        <title>The Genome Sequence of Fusarium oxysporum PHW815.</title>
        <authorList>
            <consortium name="The Broad Institute Genome Sequencing Platform"/>
            <person name="Ma L.-J."/>
            <person name="Gale L.R."/>
            <person name="Schwartz D.C."/>
            <person name="Zhou S."/>
            <person name="Corby-Kistler H."/>
            <person name="Young S.K."/>
            <person name="Zeng Q."/>
            <person name="Gargeya S."/>
            <person name="Fitzgerald M."/>
            <person name="Haas B."/>
            <person name="Abouelleil A."/>
            <person name="Alvarado L."/>
            <person name="Arachchi H.M."/>
            <person name="Berlin A."/>
            <person name="Brown A."/>
            <person name="Chapman S.B."/>
            <person name="Chen Z."/>
            <person name="Dunbar C."/>
            <person name="Freedman E."/>
            <person name="Gearin G."/>
            <person name="Goldberg J."/>
            <person name="Griggs A."/>
            <person name="Gujja S."/>
            <person name="Heiman D."/>
            <person name="Howarth C."/>
            <person name="Larson L."/>
            <person name="Lui A."/>
            <person name="MacDonald P.J.P."/>
            <person name="Montmayeur A."/>
            <person name="Murphy C."/>
            <person name="Neiman D."/>
            <person name="Pearson M."/>
            <person name="Priest M."/>
            <person name="Roberts A."/>
            <person name="Saif S."/>
            <person name="Shea T."/>
            <person name="Shenoy N."/>
            <person name="Sisk P."/>
            <person name="Stolte C."/>
            <person name="Sykes S."/>
            <person name="Wortman J."/>
            <person name="Nusbaum C."/>
            <person name="Birren B."/>
        </authorList>
    </citation>
    <scope>NUCLEOTIDE SEQUENCE [LARGE SCALE GENOMIC DNA]</scope>
    <source>
        <strain evidence="2 3">54005</strain>
    </source>
</reference>
<dbReference type="AlphaFoldDB" id="X0B5D3"/>
<proteinExistence type="predicted"/>
<keyword evidence="3" id="KW-1185">Reference proteome</keyword>
<feature type="compositionally biased region" description="Polar residues" evidence="1">
    <location>
        <begin position="56"/>
        <end position="67"/>
    </location>
</feature>
<protein>
    <submittedName>
        <fullName evidence="2">Uncharacterized protein</fullName>
    </submittedName>
</protein>